<organism evidence="7 8">
    <name type="scientific">Rhodovastum atsumiense</name>
    <dbReference type="NCBI Taxonomy" id="504468"/>
    <lineage>
        <taxon>Bacteria</taxon>
        <taxon>Pseudomonadati</taxon>
        <taxon>Pseudomonadota</taxon>
        <taxon>Alphaproteobacteria</taxon>
        <taxon>Acetobacterales</taxon>
        <taxon>Acetobacteraceae</taxon>
        <taxon>Rhodovastum</taxon>
    </lineage>
</organism>
<feature type="domain" description="Major facilitator superfamily (MFS) profile" evidence="6">
    <location>
        <begin position="17"/>
        <end position="425"/>
    </location>
</feature>
<dbReference type="CDD" id="cd17319">
    <property type="entry name" value="MFS_ExuT_GudP_like"/>
    <property type="match status" value="1"/>
</dbReference>
<dbReference type="GO" id="GO:0022857">
    <property type="term" value="F:transmembrane transporter activity"/>
    <property type="evidence" value="ECO:0007669"/>
    <property type="project" value="InterPro"/>
</dbReference>
<feature type="transmembrane region" description="Helical" evidence="5">
    <location>
        <begin position="173"/>
        <end position="193"/>
    </location>
</feature>
<evidence type="ECO:0000259" key="6">
    <source>
        <dbReference type="PROSITE" id="PS50850"/>
    </source>
</evidence>
<name>A0A5M6IQZ8_9PROT</name>
<dbReference type="Gene3D" id="1.20.1250.20">
    <property type="entry name" value="MFS general substrate transporter like domains"/>
    <property type="match status" value="2"/>
</dbReference>
<gene>
    <name evidence="7" type="ORF">F1189_18240</name>
</gene>
<dbReference type="PANTHER" id="PTHR11662:SF399">
    <property type="entry name" value="FI19708P1-RELATED"/>
    <property type="match status" value="1"/>
</dbReference>
<dbReference type="InterPro" id="IPR036259">
    <property type="entry name" value="MFS_trans_sf"/>
</dbReference>
<keyword evidence="2 5" id="KW-0812">Transmembrane</keyword>
<keyword evidence="3 5" id="KW-1133">Transmembrane helix</keyword>
<evidence type="ECO:0000313" key="7">
    <source>
        <dbReference type="EMBL" id="KAA5610712.1"/>
    </source>
</evidence>
<sequence length="445" mass="47482">MGQRLNGQKPTNVRWGIFILMLILGTINYIDRASLAIAMPHIAAEFNIVDARVTGWLHSAFFWAYALMQLPCGILADNIAPRTLIVIATIVWGAFQGVGGLCGTTFTFALTRLGLGVAEAPVMPAGTKLMGNWLTPNERGRGSMLLDGGAPLGTAVGAVILTALIVAFDSWRIAFLIAGGGTMLAGLAAYWYIRSRPSEHPKVNAAELAWIEAGTQPSGKAEKFRLRDIGPYLRQRNVLALIGGWCCYSTVFYGLMTWAPMYLQQAHGFNLKAMGTAVALMFFLCFVGQQLGGYIADRWRRAGGRANTVFHTMFGISAVVAGICLFAVTQVSNQAAVIALLSIALFPLRWASMYWSIPGLLGAQSKAGTICGAMNFCSNLTAAVVPILIGTIIQVTGSYYGAMMFFTAAAAGYLLCSLALNFDRSMAVKLPATNEPAVPPAAAGN</sequence>
<accession>A0A5M6IQZ8</accession>
<dbReference type="PROSITE" id="PS50850">
    <property type="entry name" value="MFS"/>
    <property type="match status" value="1"/>
</dbReference>
<evidence type="ECO:0000256" key="4">
    <source>
        <dbReference type="ARBA" id="ARBA00023136"/>
    </source>
</evidence>
<dbReference type="AlphaFoldDB" id="A0A5M6IQZ8"/>
<dbReference type="InterPro" id="IPR011701">
    <property type="entry name" value="MFS"/>
</dbReference>
<reference evidence="7 8" key="1">
    <citation type="submission" date="2019-09" db="EMBL/GenBank/DDBJ databases">
        <title>Genome sequence of Rhodovastum atsumiense, a diverse member of the Acetobacteraceae family of non-sulfur purple photosynthetic bacteria.</title>
        <authorList>
            <person name="Meyer T."/>
            <person name="Kyndt J."/>
        </authorList>
    </citation>
    <scope>NUCLEOTIDE SEQUENCE [LARGE SCALE GENOMIC DNA]</scope>
    <source>
        <strain evidence="7 8">DSM 21279</strain>
    </source>
</reference>
<dbReference type="InterPro" id="IPR050382">
    <property type="entry name" value="MFS_Na/Anion_cotransporter"/>
</dbReference>
<evidence type="ECO:0000256" key="2">
    <source>
        <dbReference type="ARBA" id="ARBA00022692"/>
    </source>
</evidence>
<comment type="caution">
    <text evidence="7">The sequence shown here is derived from an EMBL/GenBank/DDBJ whole genome shotgun (WGS) entry which is preliminary data.</text>
</comment>
<evidence type="ECO:0000313" key="8">
    <source>
        <dbReference type="Proteomes" id="UP000325255"/>
    </source>
</evidence>
<dbReference type="Proteomes" id="UP000325255">
    <property type="component" value="Unassembled WGS sequence"/>
</dbReference>
<dbReference type="RefSeq" id="WP_150042298.1">
    <property type="nucleotide sequence ID" value="NZ_OW485601.1"/>
</dbReference>
<dbReference type="GO" id="GO:0016020">
    <property type="term" value="C:membrane"/>
    <property type="evidence" value="ECO:0007669"/>
    <property type="project" value="UniProtKB-SubCell"/>
</dbReference>
<feature type="transmembrane region" description="Helical" evidence="5">
    <location>
        <begin position="308"/>
        <end position="329"/>
    </location>
</feature>
<feature type="transmembrane region" description="Helical" evidence="5">
    <location>
        <begin position="238"/>
        <end position="261"/>
    </location>
</feature>
<keyword evidence="4 5" id="KW-0472">Membrane</keyword>
<feature type="transmembrane region" description="Helical" evidence="5">
    <location>
        <begin position="399"/>
        <end position="420"/>
    </location>
</feature>
<evidence type="ECO:0000256" key="1">
    <source>
        <dbReference type="ARBA" id="ARBA00004141"/>
    </source>
</evidence>
<dbReference type="SUPFAM" id="SSF103473">
    <property type="entry name" value="MFS general substrate transporter"/>
    <property type="match status" value="1"/>
</dbReference>
<keyword evidence="8" id="KW-1185">Reference proteome</keyword>
<feature type="transmembrane region" description="Helical" evidence="5">
    <location>
        <begin position="149"/>
        <end position="167"/>
    </location>
</feature>
<evidence type="ECO:0000256" key="3">
    <source>
        <dbReference type="ARBA" id="ARBA00022989"/>
    </source>
</evidence>
<comment type="subcellular location">
    <subcellularLocation>
        <location evidence="1">Membrane</location>
        <topology evidence="1">Multi-pass membrane protein</topology>
    </subcellularLocation>
</comment>
<dbReference type="OrthoDB" id="272777at2"/>
<dbReference type="InterPro" id="IPR020846">
    <property type="entry name" value="MFS_dom"/>
</dbReference>
<evidence type="ECO:0000256" key="5">
    <source>
        <dbReference type="SAM" id="Phobius"/>
    </source>
</evidence>
<feature type="transmembrane region" description="Helical" evidence="5">
    <location>
        <begin position="12"/>
        <end position="30"/>
    </location>
</feature>
<feature type="transmembrane region" description="Helical" evidence="5">
    <location>
        <begin position="273"/>
        <end position="296"/>
    </location>
</feature>
<proteinExistence type="predicted"/>
<dbReference type="Pfam" id="PF07690">
    <property type="entry name" value="MFS_1"/>
    <property type="match status" value="1"/>
</dbReference>
<dbReference type="EMBL" id="VWPK01000029">
    <property type="protein sequence ID" value="KAA5610712.1"/>
    <property type="molecule type" value="Genomic_DNA"/>
</dbReference>
<feature type="transmembrane region" description="Helical" evidence="5">
    <location>
        <begin position="367"/>
        <end position="393"/>
    </location>
</feature>
<protein>
    <submittedName>
        <fullName evidence="7">MFS transporter</fullName>
    </submittedName>
</protein>
<dbReference type="PANTHER" id="PTHR11662">
    <property type="entry name" value="SOLUTE CARRIER FAMILY 17"/>
    <property type="match status" value="1"/>
</dbReference>
<feature type="transmembrane region" description="Helical" evidence="5">
    <location>
        <begin position="335"/>
        <end position="355"/>
    </location>
</feature>